<proteinExistence type="predicted"/>
<dbReference type="Proteomes" id="UP000654257">
    <property type="component" value="Unassembled WGS sequence"/>
</dbReference>
<name>A0A917FSL0_9NOCA</name>
<dbReference type="RefSeq" id="WP_188544194.1">
    <property type="nucleotide sequence ID" value="NZ_BMCU01000002.1"/>
</dbReference>
<evidence type="ECO:0000313" key="2">
    <source>
        <dbReference type="EMBL" id="GGG01816.1"/>
    </source>
</evidence>
<comment type="caution">
    <text evidence="2">The sequence shown here is derived from an EMBL/GenBank/DDBJ whole genome shotgun (WGS) entry which is preliminary data.</text>
</comment>
<reference evidence="2" key="1">
    <citation type="journal article" date="2014" name="Int. J. Syst. Evol. Microbiol.">
        <title>Complete genome sequence of Corynebacterium casei LMG S-19264T (=DSM 44701T), isolated from a smear-ripened cheese.</title>
        <authorList>
            <consortium name="US DOE Joint Genome Institute (JGI-PGF)"/>
            <person name="Walter F."/>
            <person name="Albersmeier A."/>
            <person name="Kalinowski J."/>
            <person name="Ruckert C."/>
        </authorList>
    </citation>
    <scope>NUCLEOTIDE SEQUENCE</scope>
    <source>
        <strain evidence="2">CCM 7905</strain>
    </source>
</reference>
<dbReference type="AlphaFoldDB" id="A0A917FSL0"/>
<gene>
    <name evidence="2" type="ORF">GCM10007304_14770</name>
</gene>
<dbReference type="EMBL" id="BMCU01000002">
    <property type="protein sequence ID" value="GGG01816.1"/>
    <property type="molecule type" value="Genomic_DNA"/>
</dbReference>
<sequence>MFGINGLGKLLGGGNWLDAEVARRQAQLAEMSSGRGTREGIPVSTWRALPDSPTADPSKLVQKLPD</sequence>
<accession>A0A917FSL0</accession>
<protein>
    <submittedName>
        <fullName evidence="2">Uncharacterized protein</fullName>
    </submittedName>
</protein>
<organism evidence="2 3">
    <name type="scientific">Rhodococcoides trifolii</name>
    <dbReference type="NCBI Taxonomy" id="908250"/>
    <lineage>
        <taxon>Bacteria</taxon>
        <taxon>Bacillati</taxon>
        <taxon>Actinomycetota</taxon>
        <taxon>Actinomycetes</taxon>
        <taxon>Mycobacteriales</taxon>
        <taxon>Nocardiaceae</taxon>
        <taxon>Rhodococcoides</taxon>
    </lineage>
</organism>
<evidence type="ECO:0000256" key="1">
    <source>
        <dbReference type="SAM" id="MobiDB-lite"/>
    </source>
</evidence>
<evidence type="ECO:0000313" key="3">
    <source>
        <dbReference type="Proteomes" id="UP000654257"/>
    </source>
</evidence>
<reference evidence="2" key="2">
    <citation type="submission" date="2020-09" db="EMBL/GenBank/DDBJ databases">
        <authorList>
            <person name="Sun Q."/>
            <person name="Sedlacek I."/>
        </authorList>
    </citation>
    <scope>NUCLEOTIDE SEQUENCE</scope>
    <source>
        <strain evidence="2">CCM 7905</strain>
    </source>
</reference>
<keyword evidence="3" id="KW-1185">Reference proteome</keyword>
<feature type="region of interest" description="Disordered" evidence="1">
    <location>
        <begin position="29"/>
        <end position="66"/>
    </location>
</feature>